<dbReference type="Proteomes" id="UP000731465">
    <property type="component" value="Unassembled WGS sequence"/>
</dbReference>
<gene>
    <name evidence="1" type="ORF">J5V48_05565</name>
</gene>
<accession>A0ABS7DGD4</accession>
<reference evidence="1 2" key="1">
    <citation type="submission" date="2021-03" db="EMBL/GenBank/DDBJ databases">
        <title>Succinivibrio sp. nov. isolated from feces of cow.</title>
        <authorList>
            <person name="Choi J.-Y."/>
        </authorList>
    </citation>
    <scope>NUCLEOTIDE SEQUENCE [LARGE SCALE GENOMIC DNA]</scope>
    <source>
        <strain evidence="1 2">AGMB01872</strain>
    </source>
</reference>
<sequence>MIDYINWYNADRY</sequence>
<evidence type="ECO:0000313" key="1">
    <source>
        <dbReference type="EMBL" id="MBW7570360.1"/>
    </source>
</evidence>
<dbReference type="EMBL" id="JAGFNY010000015">
    <property type="protein sequence ID" value="MBW7570360.1"/>
    <property type="molecule type" value="Genomic_DNA"/>
</dbReference>
<organism evidence="1 2">
    <name type="scientific">Succinivibrio faecicola</name>
    <dbReference type="NCBI Taxonomy" id="2820300"/>
    <lineage>
        <taxon>Bacteria</taxon>
        <taxon>Pseudomonadati</taxon>
        <taxon>Pseudomonadota</taxon>
        <taxon>Gammaproteobacteria</taxon>
        <taxon>Aeromonadales</taxon>
        <taxon>Succinivibrionaceae</taxon>
        <taxon>Succinivibrio</taxon>
    </lineage>
</organism>
<comment type="caution">
    <text evidence="1">The sequence shown here is derived from an EMBL/GenBank/DDBJ whole genome shotgun (WGS) entry which is preliminary data.</text>
</comment>
<proteinExistence type="predicted"/>
<evidence type="ECO:0000313" key="2">
    <source>
        <dbReference type="Proteomes" id="UP000731465"/>
    </source>
</evidence>
<protein>
    <submittedName>
        <fullName evidence="1">Uncharacterized protein</fullName>
    </submittedName>
</protein>
<name>A0ABS7DGD4_9GAMM</name>
<keyword evidence="2" id="KW-1185">Reference proteome</keyword>